<dbReference type="InterPro" id="IPR036388">
    <property type="entry name" value="WH-like_DNA-bd_sf"/>
</dbReference>
<organism evidence="8 9">
    <name type="scientific">Luteimonas vadosa</name>
    <dbReference type="NCBI Taxonomy" id="1165507"/>
    <lineage>
        <taxon>Bacteria</taxon>
        <taxon>Pseudomonadati</taxon>
        <taxon>Pseudomonadota</taxon>
        <taxon>Gammaproteobacteria</taxon>
        <taxon>Lysobacterales</taxon>
        <taxon>Lysobacteraceae</taxon>
        <taxon>Luteimonas</taxon>
    </lineage>
</organism>
<proteinExistence type="predicted"/>
<dbReference type="SUPFAM" id="SSF48452">
    <property type="entry name" value="TPR-like"/>
    <property type="match status" value="2"/>
</dbReference>
<dbReference type="PROSITE" id="PS50005">
    <property type="entry name" value="TPR"/>
    <property type="match status" value="3"/>
</dbReference>
<evidence type="ECO:0000313" key="9">
    <source>
        <dbReference type="Proteomes" id="UP001501323"/>
    </source>
</evidence>
<feature type="repeat" description="TPR" evidence="4">
    <location>
        <begin position="438"/>
        <end position="471"/>
    </location>
</feature>
<keyword evidence="3 5" id="KW-0238">DNA-binding</keyword>
<dbReference type="InterPro" id="IPR001867">
    <property type="entry name" value="OmpR/PhoB-type_DNA-bd"/>
</dbReference>
<dbReference type="Pfam" id="PF00486">
    <property type="entry name" value="Trans_reg_C"/>
    <property type="match status" value="1"/>
</dbReference>
<evidence type="ECO:0000256" key="3">
    <source>
        <dbReference type="ARBA" id="ARBA00023125"/>
    </source>
</evidence>
<dbReference type="SMART" id="SM00862">
    <property type="entry name" value="Trans_reg_C"/>
    <property type="match status" value="1"/>
</dbReference>
<dbReference type="Pfam" id="PF13432">
    <property type="entry name" value="TPR_16"/>
    <property type="match status" value="3"/>
</dbReference>
<dbReference type="EMBL" id="BAABJY010000002">
    <property type="protein sequence ID" value="GAA4866645.1"/>
    <property type="molecule type" value="Genomic_DNA"/>
</dbReference>
<dbReference type="InterPro" id="IPR051685">
    <property type="entry name" value="Ycf3/AcsC/BcsC/TPR_MFPF"/>
</dbReference>
<evidence type="ECO:0000256" key="2">
    <source>
        <dbReference type="ARBA" id="ARBA00022803"/>
    </source>
</evidence>
<feature type="domain" description="OmpR/PhoB-type" evidence="7">
    <location>
        <begin position="4"/>
        <end position="102"/>
    </location>
</feature>
<feature type="DNA-binding region" description="OmpR/PhoB-type" evidence="5">
    <location>
        <begin position="4"/>
        <end position="102"/>
    </location>
</feature>
<dbReference type="Gene3D" id="3.40.50.10610">
    <property type="entry name" value="ABC-type transport auxiliary lipoprotein component"/>
    <property type="match status" value="1"/>
</dbReference>
<reference evidence="9" key="1">
    <citation type="journal article" date="2019" name="Int. J. Syst. Evol. Microbiol.">
        <title>The Global Catalogue of Microorganisms (GCM) 10K type strain sequencing project: providing services to taxonomists for standard genome sequencing and annotation.</title>
        <authorList>
            <consortium name="The Broad Institute Genomics Platform"/>
            <consortium name="The Broad Institute Genome Sequencing Center for Infectious Disease"/>
            <person name="Wu L."/>
            <person name="Ma J."/>
        </authorList>
    </citation>
    <scope>NUCLEOTIDE SEQUENCE [LARGE SCALE GENOMIC DNA]</scope>
    <source>
        <strain evidence="9">JCM 18392</strain>
    </source>
</reference>
<feature type="repeat" description="TPR" evidence="4">
    <location>
        <begin position="539"/>
        <end position="572"/>
    </location>
</feature>
<dbReference type="InterPro" id="IPR011990">
    <property type="entry name" value="TPR-like_helical_dom_sf"/>
</dbReference>
<dbReference type="RefSeq" id="WP_345295211.1">
    <property type="nucleotide sequence ID" value="NZ_BAABJY010000002.1"/>
</dbReference>
<name>A0ABP9E2J6_9GAMM</name>
<keyword evidence="2 4" id="KW-0802">TPR repeat</keyword>
<evidence type="ECO:0000256" key="5">
    <source>
        <dbReference type="PROSITE-ProRule" id="PRU01091"/>
    </source>
</evidence>
<evidence type="ECO:0000313" key="8">
    <source>
        <dbReference type="EMBL" id="GAA4866645.1"/>
    </source>
</evidence>
<keyword evidence="9" id="KW-1185">Reference proteome</keyword>
<feature type="region of interest" description="Disordered" evidence="6">
    <location>
        <begin position="109"/>
        <end position="144"/>
    </location>
</feature>
<dbReference type="Gene3D" id="1.10.10.10">
    <property type="entry name" value="Winged helix-like DNA-binding domain superfamily/Winged helix DNA-binding domain"/>
    <property type="match status" value="1"/>
</dbReference>
<dbReference type="PROSITE" id="PS50293">
    <property type="entry name" value="TPR_REGION"/>
    <property type="match status" value="1"/>
</dbReference>
<evidence type="ECO:0000256" key="6">
    <source>
        <dbReference type="SAM" id="MobiDB-lite"/>
    </source>
</evidence>
<evidence type="ECO:0000256" key="4">
    <source>
        <dbReference type="PROSITE-ProRule" id="PRU00339"/>
    </source>
</evidence>
<evidence type="ECO:0000259" key="7">
    <source>
        <dbReference type="PROSITE" id="PS51755"/>
    </source>
</evidence>
<protein>
    <recommendedName>
        <fullName evidence="7">OmpR/PhoB-type domain-containing protein</fullName>
    </recommendedName>
</protein>
<dbReference type="PANTHER" id="PTHR44943:SF8">
    <property type="entry name" value="TPR REPEAT-CONTAINING PROTEIN MJ0263"/>
    <property type="match status" value="1"/>
</dbReference>
<dbReference type="SUPFAM" id="SSF46894">
    <property type="entry name" value="C-terminal effector domain of the bipartite response regulators"/>
    <property type="match status" value="1"/>
</dbReference>
<dbReference type="PANTHER" id="PTHR44943">
    <property type="entry name" value="CELLULOSE SYNTHASE OPERON PROTEIN C"/>
    <property type="match status" value="1"/>
</dbReference>
<feature type="repeat" description="TPR" evidence="4">
    <location>
        <begin position="472"/>
        <end position="505"/>
    </location>
</feature>
<comment type="caution">
    <text evidence="8">The sequence shown here is derived from an EMBL/GenBank/DDBJ whole genome shotgun (WGS) entry which is preliminary data.</text>
</comment>
<evidence type="ECO:0000256" key="1">
    <source>
        <dbReference type="ARBA" id="ARBA00022737"/>
    </source>
</evidence>
<accession>A0ABP9E2J6</accession>
<dbReference type="CDD" id="cd00383">
    <property type="entry name" value="trans_reg_C"/>
    <property type="match status" value="1"/>
</dbReference>
<sequence>MMESTVYRFDDVQVDLAAHQVTRDGEELNLEPKAFAVLAVLLENAGVALERDELLDRVWGHRHVTPNVLNRVIAQLRKVLGDDAEHPRYIQTLHSLGYRFVCDVERIAPQETQPAPVQPPAPAPERRRRAGDAKAGDAGNAGSRKPARRVQGLVLLLLLVSALAAAVLSSRWEPAGAARPEASIAVLPFTSLSDDPQDRYFAQGLAVEMHDALTGVPGLTVAAQLPPDGEVRNQDVKSLGEQLGVATVLDASVRREGDKVRINAQLSDTRTGFVLWTESYNREMSDVFSMQGEIAGRVVKELLGVLPGGPESLSRRLAPTDNIAAYESYLKGLDSLWESGRSDHLSRAVSFFNAALEADPKFARAQASLCRAEIDRFAAARDASAFERAETACDRALGMAPDLLEVSLALGDLQRMRGETAKAIEQYSKALVDPSLAVDAYMGIARAHGANGRHALALDYFERARRLTPRDGNIHYAIGYQHYLNGGYLQAIAAFREAVALRPQDARAWNALGGALLANGQEREAADAFQRSIQISPSVGALSNLGTLQYNAGDYAEAAGLYRRAAKLDPDNAVIWGNLGDALSAQGGNAEAATAAYKRAIEKMEAYVEVKPDAAVALVELAWYHANLGEAGEARAYIARAEALDLERGEVSLWAAQALARLEDWPAASARLARARREGINEDRIRAQPVLQRLAVAGTGSRGQ</sequence>
<dbReference type="PROSITE" id="PS51755">
    <property type="entry name" value="OMPR_PHOB"/>
    <property type="match status" value="1"/>
</dbReference>
<dbReference type="InterPro" id="IPR019734">
    <property type="entry name" value="TPR_rpt"/>
</dbReference>
<keyword evidence="1" id="KW-0677">Repeat</keyword>
<dbReference type="Proteomes" id="UP001501323">
    <property type="component" value="Unassembled WGS sequence"/>
</dbReference>
<dbReference type="SMART" id="SM00028">
    <property type="entry name" value="TPR"/>
    <property type="match status" value="8"/>
</dbReference>
<gene>
    <name evidence="8" type="ORF">GCM10023332_18580</name>
</gene>
<dbReference type="Gene3D" id="1.25.40.10">
    <property type="entry name" value="Tetratricopeptide repeat domain"/>
    <property type="match status" value="4"/>
</dbReference>
<dbReference type="InterPro" id="IPR016032">
    <property type="entry name" value="Sig_transdc_resp-reg_C-effctor"/>
</dbReference>